<dbReference type="GO" id="GO:0008299">
    <property type="term" value="P:isoprenoid biosynthetic process"/>
    <property type="evidence" value="ECO:0007669"/>
    <property type="project" value="UniProtKB-KW"/>
</dbReference>
<gene>
    <name evidence="4" type="ORF">H1016_02295</name>
</gene>
<dbReference type="GO" id="GO:0016747">
    <property type="term" value="F:acyltransferase activity, transferring groups other than amino-acyl groups"/>
    <property type="evidence" value="ECO:0007669"/>
    <property type="project" value="InterPro"/>
</dbReference>
<keyword evidence="5" id="KW-1185">Reference proteome</keyword>
<evidence type="ECO:0000313" key="5">
    <source>
        <dbReference type="Proteomes" id="UP000646946"/>
    </source>
</evidence>
<dbReference type="PIRSF" id="PIRSF000429">
    <property type="entry name" value="Ac-CoA_Ac_transf"/>
    <property type="match status" value="1"/>
</dbReference>
<dbReference type="InterPro" id="IPR055140">
    <property type="entry name" value="Thiolase_C_2"/>
</dbReference>
<evidence type="ECO:0000256" key="1">
    <source>
        <dbReference type="ARBA" id="ARBA00023229"/>
    </source>
</evidence>
<proteinExistence type="predicted"/>
<evidence type="ECO:0000313" key="4">
    <source>
        <dbReference type="EMBL" id="HIK00349.1"/>
    </source>
</evidence>
<evidence type="ECO:0000259" key="2">
    <source>
        <dbReference type="Pfam" id="PF00108"/>
    </source>
</evidence>
<dbReference type="Pfam" id="PF00108">
    <property type="entry name" value="Thiolase_N"/>
    <property type="match status" value="1"/>
</dbReference>
<protein>
    <submittedName>
        <fullName evidence="4">Thiolase domain-containing protein</fullName>
    </submittedName>
</protein>
<dbReference type="NCBIfam" id="NF004720">
    <property type="entry name" value="PRK06064.1"/>
    <property type="match status" value="1"/>
</dbReference>
<feature type="domain" description="Thiolase C-terminal" evidence="3">
    <location>
        <begin position="244"/>
        <end position="389"/>
    </location>
</feature>
<dbReference type="SUPFAM" id="SSF53901">
    <property type="entry name" value="Thiolase-like"/>
    <property type="match status" value="2"/>
</dbReference>
<reference evidence="4 5" key="1">
    <citation type="journal article" name="Nat. Commun.">
        <title>Undinarchaeota illuminate DPANN phylogeny and the impact of gene transfer on archaeal evolution.</title>
        <authorList>
            <person name="Dombrowski N."/>
            <person name="Williams T.A."/>
            <person name="Sun J."/>
            <person name="Woodcroft B.J."/>
            <person name="Lee J.H."/>
            <person name="Minh B.Q."/>
            <person name="Rinke C."/>
            <person name="Spang A."/>
        </authorList>
    </citation>
    <scope>NUCLEOTIDE SEQUENCE [LARGE SCALE GENOMIC DNA]</scope>
    <source>
        <strain evidence="4">MAG_bin1129</strain>
    </source>
</reference>
<evidence type="ECO:0000259" key="3">
    <source>
        <dbReference type="Pfam" id="PF22691"/>
    </source>
</evidence>
<dbReference type="CDD" id="cd00829">
    <property type="entry name" value="SCP-x_thiolase"/>
    <property type="match status" value="1"/>
</dbReference>
<organism evidence="4 5">
    <name type="scientific">Candidatus Naiadarchaeum limnaeum</name>
    <dbReference type="NCBI Taxonomy" id="2756139"/>
    <lineage>
        <taxon>Archaea</taxon>
        <taxon>Candidatus Undinarchaeota</taxon>
        <taxon>Candidatus Undinarchaeia</taxon>
        <taxon>Candidatus Naiadarchaeales</taxon>
        <taxon>Candidatus Naiadarchaeaceae</taxon>
        <taxon>Candidatus Naiadarchaeum</taxon>
    </lineage>
</organism>
<accession>A0A832UZU9</accession>
<dbReference type="InterPro" id="IPR020616">
    <property type="entry name" value="Thiolase_N"/>
</dbReference>
<dbReference type="PANTHER" id="PTHR42870">
    <property type="entry name" value="ACETYL-COA C-ACETYLTRANSFERASE"/>
    <property type="match status" value="1"/>
</dbReference>
<keyword evidence="1" id="KW-0414">Isoprene biosynthesis</keyword>
<dbReference type="Gene3D" id="3.40.47.10">
    <property type="match status" value="1"/>
</dbReference>
<dbReference type="AlphaFoldDB" id="A0A832UZU9"/>
<feature type="domain" description="Thiolase N-terminal" evidence="2">
    <location>
        <begin position="8"/>
        <end position="227"/>
    </location>
</feature>
<dbReference type="Proteomes" id="UP000646946">
    <property type="component" value="Unassembled WGS sequence"/>
</dbReference>
<dbReference type="Pfam" id="PF22691">
    <property type="entry name" value="Thiolase_C_1"/>
    <property type="match status" value="1"/>
</dbReference>
<dbReference type="EMBL" id="DVAB01000023">
    <property type="protein sequence ID" value="HIK00349.1"/>
    <property type="molecule type" value="Genomic_DNA"/>
</dbReference>
<dbReference type="InterPro" id="IPR016039">
    <property type="entry name" value="Thiolase-like"/>
</dbReference>
<name>A0A832UZU9_9ARCH</name>
<comment type="caution">
    <text evidence="4">The sequence shown here is derived from an EMBL/GenBank/DDBJ whole genome shotgun (WGS) entry which is preliminary data.</text>
</comment>
<sequence>MANFKKEVAIIGIGLTQFGELWDKSFRSLIAEAGNKAIIDAEIKPDQIDGLFGGNMSGGLFIKQEHLASLAMDHGALLPMPAMRIESACSSGGQALRAGYMAIKSGLHEVVVAGGVEKMTDVLTGPTTEALATAADQEWEAFYGVTFPGEYALIARRHMNDYGTTEEQMAQVAVKNHYNGARNPNAQYQKEITLETVMKSTKVADPLKLFDCSPITDGAAAVILASAENAKEFCDNPIWLVGSGAATDTLALHDRDDLTTLKATVVAAQSAYKHAGVTQKDIDMAEVHDCFTIAEICAIEDLGFCKKGEGGKFTEQGHTSLTGDIPINTSGGLKSKGHPVGATGIAQAVEIVLQLRGDAGKRQVKNAEIGLTHNVGGSGGSCAVHIFSR</sequence>
<dbReference type="InterPro" id="IPR002155">
    <property type="entry name" value="Thiolase"/>
</dbReference>
<dbReference type="PANTHER" id="PTHR42870:SF6">
    <property type="entry name" value="ACETYL-COA C-ACYLTRANSFERASE"/>
    <property type="match status" value="1"/>
</dbReference>